<gene>
    <name evidence="1" type="ORF">LCGC14_2513640</name>
</gene>
<dbReference type="EMBL" id="LAZR01040374">
    <property type="protein sequence ID" value="KKL14638.1"/>
    <property type="molecule type" value="Genomic_DNA"/>
</dbReference>
<organism evidence="1">
    <name type="scientific">marine sediment metagenome</name>
    <dbReference type="NCBI Taxonomy" id="412755"/>
    <lineage>
        <taxon>unclassified sequences</taxon>
        <taxon>metagenomes</taxon>
        <taxon>ecological metagenomes</taxon>
    </lineage>
</organism>
<name>A0A0F9DRS2_9ZZZZ</name>
<evidence type="ECO:0008006" key="2">
    <source>
        <dbReference type="Google" id="ProtNLM"/>
    </source>
</evidence>
<reference evidence="1" key="1">
    <citation type="journal article" date="2015" name="Nature">
        <title>Complex archaea that bridge the gap between prokaryotes and eukaryotes.</title>
        <authorList>
            <person name="Spang A."/>
            <person name="Saw J.H."/>
            <person name="Jorgensen S.L."/>
            <person name="Zaremba-Niedzwiedzka K."/>
            <person name="Martijn J."/>
            <person name="Lind A.E."/>
            <person name="van Eijk R."/>
            <person name="Schleper C."/>
            <person name="Guy L."/>
            <person name="Ettema T.J."/>
        </authorList>
    </citation>
    <scope>NUCLEOTIDE SEQUENCE</scope>
</reference>
<dbReference type="AlphaFoldDB" id="A0A0F9DRS2"/>
<proteinExistence type="predicted"/>
<evidence type="ECO:0000313" key="1">
    <source>
        <dbReference type="EMBL" id="KKL14638.1"/>
    </source>
</evidence>
<accession>A0A0F9DRS2</accession>
<sequence length="50" mass="5596">MKILYLITSLTPGGAEFTLKKIISHLNSTNFEITVCVITKTFDILDLIKP</sequence>
<comment type="caution">
    <text evidence="1">The sequence shown here is derived from an EMBL/GenBank/DDBJ whole genome shotgun (WGS) entry which is preliminary data.</text>
</comment>
<feature type="non-terminal residue" evidence="1">
    <location>
        <position position="50"/>
    </location>
</feature>
<protein>
    <recommendedName>
        <fullName evidence="2">Glycosyltransferase subfamily 4-like N-terminal domain-containing protein</fullName>
    </recommendedName>
</protein>